<keyword evidence="7 10" id="KW-0143">Chaperone</keyword>
<dbReference type="Proteomes" id="UP000219329">
    <property type="component" value="Unassembled WGS sequence"/>
</dbReference>
<dbReference type="Gene3D" id="1.20.120.790">
    <property type="entry name" value="Heat shock protein 90, C-terminal domain"/>
    <property type="match status" value="1"/>
</dbReference>
<evidence type="ECO:0000313" key="14">
    <source>
        <dbReference type="Proteomes" id="UP000219329"/>
    </source>
</evidence>
<comment type="caution">
    <text evidence="10">Lacks conserved residue(s) required for the propagation of feature annotation.</text>
</comment>
<keyword evidence="5 10" id="KW-0067">ATP-binding</keyword>
<dbReference type="Pfam" id="PF00183">
    <property type="entry name" value="HSP90"/>
    <property type="match status" value="1"/>
</dbReference>
<feature type="binding site" evidence="11">
    <location>
        <position position="88"/>
    </location>
    <ligand>
        <name>ATP</name>
        <dbReference type="ChEBI" id="CHEBI:30616"/>
    </ligand>
</feature>
<evidence type="ECO:0000259" key="12">
    <source>
        <dbReference type="SMART" id="SM00387"/>
    </source>
</evidence>
<dbReference type="InterPro" id="IPR001404">
    <property type="entry name" value="Hsp90_fam"/>
</dbReference>
<comment type="subunit">
    <text evidence="10">Homodimer.</text>
</comment>
<feature type="domain" description="Histidine kinase/HSP90-like ATPase" evidence="12">
    <location>
        <begin position="30"/>
        <end position="187"/>
    </location>
</feature>
<dbReference type="SUPFAM" id="SSF55874">
    <property type="entry name" value="ATPase domain of HSP90 chaperone/DNA topoisomerase II/histidine kinase"/>
    <property type="match status" value="1"/>
</dbReference>
<dbReference type="PROSITE" id="PS00298">
    <property type="entry name" value="HSP90"/>
    <property type="match status" value="1"/>
</dbReference>
<dbReference type="SUPFAM" id="SSF54211">
    <property type="entry name" value="Ribosomal protein S5 domain 2-like"/>
    <property type="match status" value="1"/>
</dbReference>
<feature type="binding site" evidence="11">
    <location>
        <position position="83"/>
    </location>
    <ligand>
        <name>ATP</name>
        <dbReference type="ChEBI" id="CHEBI:30616"/>
    </ligand>
</feature>
<feature type="binding site" evidence="11">
    <location>
        <position position="41"/>
    </location>
    <ligand>
        <name>ATP</name>
        <dbReference type="ChEBI" id="CHEBI:30616"/>
    </ligand>
</feature>
<gene>
    <name evidence="10" type="primary">htpG</name>
    <name evidence="13" type="ORF">CNF02_00155</name>
</gene>
<dbReference type="InterPro" id="IPR036890">
    <property type="entry name" value="HATPase_C_sf"/>
</dbReference>
<comment type="similarity">
    <text evidence="2 10">Belongs to the heat shock protein 90 family.</text>
</comment>
<feature type="region of interest" description="A; substrate-binding" evidence="10">
    <location>
        <begin position="1"/>
        <end position="348"/>
    </location>
</feature>
<dbReference type="CDD" id="cd16927">
    <property type="entry name" value="HATPase_Hsp90-like"/>
    <property type="match status" value="1"/>
</dbReference>
<dbReference type="EMBL" id="NTJZ01000001">
    <property type="protein sequence ID" value="PDH35176.1"/>
    <property type="molecule type" value="Genomic_DNA"/>
</dbReference>
<feature type="binding site" evidence="11">
    <location>
        <begin position="125"/>
        <end position="130"/>
    </location>
    <ligand>
        <name>ATP</name>
        <dbReference type="ChEBI" id="CHEBI:30616"/>
    </ligand>
</feature>
<sequence length="640" mass="72632">MNASTKAETRGFETEAKQLLQLMIHSLYSNKEIFLRELISNASDAADKLRFEALSNGELLGEDSDLKVQIDFDEKMKTITISDNGIGMNKKEVISNLGTIAKSGTAQFLESLTGDQQKDSQLIGQFGVGFYSAFIVADEVEVLTRKAGTKTKTATLWKSKGEAEYSIESSTKEHRGTAVTLYLKDDDKEFAENYRLRSIVKKYADHISIPVMMAKQANSADGDTGDDKADTKEVEYESVNDAKALWTRSRAKVKAKEYKEFYKHISHDFEDPIQWSHNKVEGKLEYTSLLYIPGRAPFDLWNRDTARGLKLYVQRVFIMDDAEQFMPLYLRFMKGVVDSNDISLNVSREILQKDPVVDSMRSALTKRALDMLVKLRKKDKEKYNNFWGQFGQALKEGPAEDFTNKEKIAKLLQFTTTSSESETQEEGLEEYVARMQEGQEKIYYVAAESLKAAQNSPLLEIFRKKGIEVILMHDRIDEWMMGHLQDFDGKQFQDIARGELDLGNLEDKGDKKQKEETEKEFADLVTRIQDILGERVKEVRITHRLTDSPACLAIDEHDMGSQMRKIMEASGQAVPESKPIFEVNPEHPLVAKLDKEADEERFADLVSILFDQANLADGGQLEDPGEFSARLNKLLMQLTG</sequence>
<evidence type="ECO:0000313" key="13">
    <source>
        <dbReference type="EMBL" id="PDH35176.1"/>
    </source>
</evidence>
<dbReference type="NCBIfam" id="NF003555">
    <property type="entry name" value="PRK05218.1"/>
    <property type="match status" value="1"/>
</dbReference>
<dbReference type="SUPFAM" id="SSF110942">
    <property type="entry name" value="HSP90 C-terminal domain"/>
    <property type="match status" value="1"/>
</dbReference>
<dbReference type="FunFam" id="3.30.565.10:FF:000009">
    <property type="entry name" value="Molecular chaperone HtpG"/>
    <property type="match status" value="1"/>
</dbReference>
<accession>A0A2A5WGD9</accession>
<evidence type="ECO:0000256" key="11">
    <source>
        <dbReference type="PIRSR" id="PIRSR002583-1"/>
    </source>
</evidence>
<dbReference type="PIRSF" id="PIRSF002583">
    <property type="entry name" value="Hsp90"/>
    <property type="match status" value="1"/>
</dbReference>
<proteinExistence type="inferred from homology"/>
<keyword evidence="6 10" id="KW-0346">Stress response</keyword>
<evidence type="ECO:0000256" key="2">
    <source>
        <dbReference type="ARBA" id="ARBA00008239"/>
    </source>
</evidence>
<organism evidence="13 14">
    <name type="scientific">OM182 bacterium MED-G28</name>
    <dbReference type="NCBI Taxonomy" id="1986256"/>
    <lineage>
        <taxon>Bacteria</taxon>
        <taxon>Pseudomonadati</taxon>
        <taxon>Pseudomonadota</taxon>
        <taxon>Gammaproteobacteria</taxon>
        <taxon>OMG group</taxon>
        <taxon>OM182 clade</taxon>
    </lineage>
</organism>
<evidence type="ECO:0000256" key="5">
    <source>
        <dbReference type="ARBA" id="ARBA00022840"/>
    </source>
</evidence>
<feature type="binding site" evidence="11">
    <location>
        <position position="37"/>
    </location>
    <ligand>
        <name>ATP</name>
        <dbReference type="ChEBI" id="CHEBI:30616"/>
    </ligand>
</feature>
<dbReference type="FunFam" id="3.30.230.80:FF:000002">
    <property type="entry name" value="Molecular chaperone HtpG"/>
    <property type="match status" value="1"/>
</dbReference>
<dbReference type="Gene3D" id="3.40.50.11260">
    <property type="match status" value="1"/>
</dbReference>
<comment type="caution">
    <text evidence="13">The sequence shown here is derived from an EMBL/GenBank/DDBJ whole genome shotgun (WGS) entry which is preliminary data.</text>
</comment>
<dbReference type="GO" id="GO:0051082">
    <property type="term" value="F:unfolded protein binding"/>
    <property type="evidence" value="ECO:0007669"/>
    <property type="project" value="UniProtKB-UniRule"/>
</dbReference>
<dbReference type="InterPro" id="IPR019805">
    <property type="entry name" value="Heat_shock_protein_90_CS"/>
</dbReference>
<evidence type="ECO:0000256" key="6">
    <source>
        <dbReference type="ARBA" id="ARBA00023016"/>
    </source>
</evidence>
<evidence type="ECO:0000256" key="7">
    <source>
        <dbReference type="ARBA" id="ARBA00023186"/>
    </source>
</evidence>
<dbReference type="GO" id="GO:0140662">
    <property type="term" value="F:ATP-dependent protein folding chaperone"/>
    <property type="evidence" value="ECO:0007669"/>
    <property type="project" value="InterPro"/>
</dbReference>
<dbReference type="SMART" id="SM00387">
    <property type="entry name" value="HATPase_c"/>
    <property type="match status" value="1"/>
</dbReference>
<evidence type="ECO:0000256" key="1">
    <source>
        <dbReference type="ARBA" id="ARBA00004496"/>
    </source>
</evidence>
<dbReference type="InterPro" id="IPR037196">
    <property type="entry name" value="HSP90_C"/>
</dbReference>
<dbReference type="InterPro" id="IPR020568">
    <property type="entry name" value="Ribosomal_Su5_D2-typ_SF"/>
</dbReference>
<feature type="binding site" evidence="11">
    <location>
        <position position="348"/>
    </location>
    <ligand>
        <name>ATP</name>
        <dbReference type="ChEBI" id="CHEBI:30616"/>
    </ligand>
</feature>
<evidence type="ECO:0000256" key="3">
    <source>
        <dbReference type="ARBA" id="ARBA00022490"/>
    </source>
</evidence>
<feature type="binding site" evidence="11">
    <location>
        <position position="177"/>
    </location>
    <ligand>
        <name>ATP</name>
        <dbReference type="ChEBI" id="CHEBI:30616"/>
    </ligand>
</feature>
<evidence type="ECO:0000256" key="10">
    <source>
        <dbReference type="HAMAP-Rule" id="MF_00505"/>
    </source>
</evidence>
<evidence type="ECO:0000256" key="4">
    <source>
        <dbReference type="ARBA" id="ARBA00022741"/>
    </source>
</evidence>
<name>A0A2A5WGD9_9GAMM</name>
<feature type="binding site" evidence="11">
    <location>
        <position position="96"/>
    </location>
    <ligand>
        <name>ATP</name>
        <dbReference type="ChEBI" id="CHEBI:30616"/>
    </ligand>
</feature>
<protein>
    <recommendedName>
        <fullName evidence="9 10">Chaperone protein HtpG</fullName>
    </recommendedName>
    <alternativeName>
        <fullName evidence="10">Heat shock protein HtpG</fullName>
    </alternativeName>
    <alternativeName>
        <fullName evidence="10">High temperature protein G</fullName>
    </alternativeName>
</protein>
<dbReference type="InterPro" id="IPR003594">
    <property type="entry name" value="HATPase_dom"/>
</dbReference>
<evidence type="ECO:0000256" key="8">
    <source>
        <dbReference type="ARBA" id="ARBA00058590"/>
    </source>
</evidence>
<comment type="function">
    <text evidence="8 10">Molecular chaperone. Has ATPase activity.</text>
</comment>
<feature type="region of interest" description="C" evidence="10">
    <location>
        <begin position="566"/>
        <end position="640"/>
    </location>
</feature>
<dbReference type="GO" id="GO:0005524">
    <property type="term" value="F:ATP binding"/>
    <property type="evidence" value="ECO:0007669"/>
    <property type="project" value="UniProtKB-UniRule"/>
</dbReference>
<dbReference type="HAMAP" id="MF_00505">
    <property type="entry name" value="HSP90"/>
    <property type="match status" value="1"/>
</dbReference>
<dbReference type="Gene3D" id="3.30.230.80">
    <property type="match status" value="1"/>
</dbReference>
<dbReference type="PANTHER" id="PTHR11528">
    <property type="entry name" value="HEAT SHOCK PROTEIN 90 FAMILY MEMBER"/>
    <property type="match status" value="1"/>
</dbReference>
<dbReference type="PRINTS" id="PR00775">
    <property type="entry name" value="HEATSHOCK90"/>
</dbReference>
<keyword evidence="4 10" id="KW-0547">Nucleotide-binding</keyword>
<dbReference type="Gene3D" id="3.30.565.10">
    <property type="entry name" value="Histidine kinase-like ATPase, C-terminal domain"/>
    <property type="match status" value="1"/>
</dbReference>
<feature type="binding site" evidence="11">
    <location>
        <begin position="103"/>
        <end position="104"/>
    </location>
    <ligand>
        <name>ATP</name>
        <dbReference type="ChEBI" id="CHEBI:30616"/>
    </ligand>
</feature>
<dbReference type="Pfam" id="PF13589">
    <property type="entry name" value="HATPase_c_3"/>
    <property type="match status" value="1"/>
</dbReference>
<dbReference type="AlphaFoldDB" id="A0A2A5WGD9"/>
<dbReference type="InterPro" id="IPR020575">
    <property type="entry name" value="Hsp90_N"/>
</dbReference>
<dbReference type="GO" id="GO:0005737">
    <property type="term" value="C:cytoplasm"/>
    <property type="evidence" value="ECO:0007669"/>
    <property type="project" value="UniProtKB-SubCell"/>
</dbReference>
<dbReference type="GO" id="GO:0016887">
    <property type="term" value="F:ATP hydrolysis activity"/>
    <property type="evidence" value="ECO:0007669"/>
    <property type="project" value="InterPro"/>
</dbReference>
<feature type="binding site" evidence="11">
    <location>
        <position position="102"/>
    </location>
    <ligand>
        <name>ATP</name>
        <dbReference type="ChEBI" id="CHEBI:30616"/>
    </ligand>
</feature>
<comment type="subcellular location">
    <subcellularLocation>
        <location evidence="1 10">Cytoplasm</location>
    </subcellularLocation>
</comment>
<keyword evidence="3 10" id="KW-0963">Cytoplasm</keyword>
<reference evidence="13 14" key="1">
    <citation type="submission" date="2017-08" db="EMBL/GenBank/DDBJ databases">
        <title>Fine stratification of microbial communities through a metagenomic profile of the photic zone.</title>
        <authorList>
            <person name="Haro-Moreno J.M."/>
            <person name="Lopez-Perez M."/>
            <person name="De La Torre J."/>
            <person name="Picazo A."/>
            <person name="Camacho A."/>
            <person name="Rodriguez-Valera F."/>
        </authorList>
    </citation>
    <scope>NUCLEOTIDE SEQUENCE [LARGE SCALE GENOMIC DNA]</scope>
    <source>
        <strain evidence="13">MED-G28</strain>
    </source>
</reference>
<evidence type="ECO:0000256" key="9">
    <source>
        <dbReference type="ARBA" id="ARBA00070675"/>
    </source>
</evidence>